<feature type="region of interest" description="Disordered" evidence="1">
    <location>
        <begin position="1"/>
        <end position="63"/>
    </location>
</feature>
<evidence type="ECO:0008006" key="5">
    <source>
        <dbReference type="Google" id="ProtNLM"/>
    </source>
</evidence>
<name>A0ABY4C1T2_9MICO</name>
<keyword evidence="2" id="KW-1133">Transmembrane helix</keyword>
<dbReference type="RefSeq" id="WP_243558023.1">
    <property type="nucleotide sequence ID" value="NZ_CP094528.1"/>
</dbReference>
<proteinExistence type="predicted"/>
<evidence type="ECO:0000313" key="4">
    <source>
        <dbReference type="Proteomes" id="UP000832097"/>
    </source>
</evidence>
<feature type="transmembrane region" description="Helical" evidence="2">
    <location>
        <begin position="73"/>
        <end position="92"/>
    </location>
</feature>
<evidence type="ECO:0000256" key="1">
    <source>
        <dbReference type="SAM" id="MobiDB-lite"/>
    </source>
</evidence>
<evidence type="ECO:0000256" key="2">
    <source>
        <dbReference type="SAM" id="Phobius"/>
    </source>
</evidence>
<keyword evidence="2" id="KW-0812">Transmembrane</keyword>
<accession>A0ABY4C1T2</accession>
<sequence length="160" mass="16627">MATDSDEEAFRWEGDDDPTLAPGWKVVGGPASRETQADAEGAAGGAIGDESPSAWPTSSADPTGRPTIGSLELVVLGVLGGVYLLYTVGWLVTVVRTDAPGTSVLGDLMYGLGLWLAVLAPALWFALVFALVRRAPLRLLWLAVGALLLVPLPFVLGVTA</sequence>
<dbReference type="Proteomes" id="UP000832097">
    <property type="component" value="Chromosome"/>
</dbReference>
<evidence type="ECO:0000313" key="3">
    <source>
        <dbReference type="EMBL" id="UOE45441.1"/>
    </source>
</evidence>
<organism evidence="3 4">
    <name type="scientific">Agromyces larvae</name>
    <dbReference type="NCBI Taxonomy" id="2929802"/>
    <lineage>
        <taxon>Bacteria</taxon>
        <taxon>Bacillati</taxon>
        <taxon>Actinomycetota</taxon>
        <taxon>Actinomycetes</taxon>
        <taxon>Micrococcales</taxon>
        <taxon>Microbacteriaceae</taxon>
        <taxon>Agromyces</taxon>
    </lineage>
</organism>
<dbReference type="EMBL" id="CP094528">
    <property type="protein sequence ID" value="UOE45441.1"/>
    <property type="molecule type" value="Genomic_DNA"/>
</dbReference>
<reference evidence="3 4" key="1">
    <citation type="submission" date="2022-03" db="EMBL/GenBank/DDBJ databases">
        <title>Mucilaginibacter sp. isolated from the gut of Protaetia brevitarsis seulensis larvae.</title>
        <authorList>
            <person name="Won M."/>
            <person name="Kim S.-J."/>
            <person name="Kwon S.-W."/>
        </authorList>
    </citation>
    <scope>NUCLEOTIDE SEQUENCE [LARGE SCALE GENOMIC DNA]</scope>
    <source>
        <strain evidence="3 4">CFWR-12</strain>
    </source>
</reference>
<protein>
    <recommendedName>
        <fullName evidence="5">DNA polymerase III subunit gamma/tau</fullName>
    </recommendedName>
</protein>
<feature type="transmembrane region" description="Helical" evidence="2">
    <location>
        <begin position="139"/>
        <end position="158"/>
    </location>
</feature>
<keyword evidence="4" id="KW-1185">Reference proteome</keyword>
<keyword evidence="2" id="KW-0472">Membrane</keyword>
<gene>
    <name evidence="3" type="ORF">MTO99_06700</name>
</gene>
<feature type="transmembrane region" description="Helical" evidence="2">
    <location>
        <begin position="112"/>
        <end position="132"/>
    </location>
</feature>